<evidence type="ECO:0000256" key="6">
    <source>
        <dbReference type="ARBA" id="ARBA00022857"/>
    </source>
</evidence>
<keyword evidence="12" id="KW-1185">Reference proteome</keyword>
<evidence type="ECO:0000256" key="8">
    <source>
        <dbReference type="ARBA" id="ARBA00023157"/>
    </source>
</evidence>
<dbReference type="PRINTS" id="PR00970">
    <property type="entry name" value="RIBTRNSFRASE"/>
</dbReference>
<dbReference type="PANTHER" id="PTHR10339">
    <property type="entry name" value="ADP-RIBOSYLTRANSFERASE"/>
    <property type="match status" value="1"/>
</dbReference>
<keyword evidence="5 10" id="KW-0732">Signal</keyword>
<keyword evidence="6 10" id="KW-0521">NADP</keyword>
<dbReference type="GO" id="GO:0003950">
    <property type="term" value="F:NAD+ poly-ADP-ribosyltransferase activity"/>
    <property type="evidence" value="ECO:0007669"/>
    <property type="project" value="TreeGrafter"/>
</dbReference>
<accession>A0A7L2SJL5</accession>
<keyword evidence="2 10" id="KW-0328">Glycosyltransferase</keyword>
<keyword evidence="3 10" id="KW-0808">Transferase</keyword>
<evidence type="ECO:0000256" key="10">
    <source>
        <dbReference type="RuleBase" id="RU361228"/>
    </source>
</evidence>
<comment type="caution">
    <text evidence="11">The sequence shown here is derived from an EMBL/GenBank/DDBJ whole genome shotgun (WGS) entry which is preliminary data.</text>
</comment>
<organism evidence="11 12">
    <name type="scientific">Mystacornis crossleyi</name>
    <dbReference type="NCBI Taxonomy" id="98133"/>
    <lineage>
        <taxon>Eukaryota</taxon>
        <taxon>Metazoa</taxon>
        <taxon>Chordata</taxon>
        <taxon>Craniata</taxon>
        <taxon>Vertebrata</taxon>
        <taxon>Euteleostomi</taxon>
        <taxon>Archelosauria</taxon>
        <taxon>Archosauria</taxon>
        <taxon>Dinosauria</taxon>
        <taxon>Saurischia</taxon>
        <taxon>Theropoda</taxon>
        <taxon>Coelurosauria</taxon>
        <taxon>Aves</taxon>
        <taxon>Neognathae</taxon>
        <taxon>Neoaves</taxon>
        <taxon>Telluraves</taxon>
        <taxon>Australaves</taxon>
        <taxon>Passeriformes</taxon>
        <taxon>Sylvioidea</taxon>
        <taxon>Timaliidae</taxon>
        <taxon>Mystacornis</taxon>
    </lineage>
</organism>
<dbReference type="PROSITE" id="PS01291">
    <property type="entry name" value="ART"/>
    <property type="match status" value="1"/>
</dbReference>
<keyword evidence="8" id="KW-1015">Disulfide bond</keyword>
<dbReference type="FunFam" id="3.90.176.10:FF:000001">
    <property type="entry name" value="NAD(P)(+)--arginine ADP-ribosyltransferase"/>
    <property type="match status" value="1"/>
</dbReference>
<protein>
    <recommendedName>
        <fullName evidence="10">NAD(P)(+)--arginine ADP-ribosyltransferase</fullName>
        <ecNumber evidence="10">2.4.2.31</ecNumber>
    </recommendedName>
    <alternativeName>
        <fullName evidence="10">Mono(ADP-ribosyl)transferase</fullName>
    </alternativeName>
</protein>
<dbReference type="GO" id="GO:0106274">
    <property type="term" value="F:NAD+-protein-arginine ADP-ribosyltransferase activity"/>
    <property type="evidence" value="ECO:0007669"/>
    <property type="project" value="UniProtKB-EC"/>
</dbReference>
<keyword evidence="7 10" id="KW-0520">NAD</keyword>
<dbReference type="AlphaFoldDB" id="A0A7L2SJL5"/>
<feature type="signal peptide" evidence="10">
    <location>
        <begin position="1"/>
        <end position="22"/>
    </location>
</feature>
<dbReference type="Proteomes" id="UP000537747">
    <property type="component" value="Unassembled WGS sequence"/>
</dbReference>
<proteinExistence type="inferred from homology"/>
<evidence type="ECO:0000256" key="3">
    <source>
        <dbReference type="ARBA" id="ARBA00022679"/>
    </source>
</evidence>
<evidence type="ECO:0000256" key="5">
    <source>
        <dbReference type="ARBA" id="ARBA00022729"/>
    </source>
</evidence>
<dbReference type="InterPro" id="IPR000768">
    <property type="entry name" value="ART"/>
</dbReference>
<dbReference type="EMBL" id="VYZQ01053577">
    <property type="protein sequence ID" value="NXS20855.1"/>
    <property type="molecule type" value="Genomic_DNA"/>
</dbReference>
<dbReference type="OrthoDB" id="423533at2759"/>
<evidence type="ECO:0000313" key="12">
    <source>
        <dbReference type="Proteomes" id="UP000537747"/>
    </source>
</evidence>
<dbReference type="PANTHER" id="PTHR10339:SF19">
    <property type="entry name" value="GPI-LINKED NAD(P)(+)--ARGININE ADP-RIBOSYLTRANSFERASE 1"/>
    <property type="match status" value="1"/>
</dbReference>
<evidence type="ECO:0000256" key="1">
    <source>
        <dbReference type="ARBA" id="ARBA00009558"/>
    </source>
</evidence>
<sequence length="263" mass="29927">PLPGPLAHTLALLAMTVATTDTEVVTLDMAPNSFDDQYQGCGPAMTKELPALNRSELQRNRQFSQGWKKAMAEWQRRGSRVSPLSSPDRAIALMAYSMGHLHKEFNPAVREAGRSRREYRDKFHFKALHFLLTQALQKLRDARGQKCHDVFRRVRNVRFEAKRGDTVRFGQFASSSLSIDVAHGYGTDTVFQVYTCHGVDIRDFSYDPGKKEVLIPPFETFEVTGLTQEGNKTQIQLRSTGTHSNYNCKWLRGDLMGTTWEKR</sequence>
<feature type="non-terminal residue" evidence="11">
    <location>
        <position position="263"/>
    </location>
</feature>
<dbReference type="InterPro" id="IPR050999">
    <property type="entry name" value="ADP-ribosyltransferase_ARG"/>
</dbReference>
<evidence type="ECO:0000256" key="2">
    <source>
        <dbReference type="ARBA" id="ARBA00022676"/>
    </source>
</evidence>
<feature type="chain" id="PRO_5029938914" description="NAD(P)(+)--arginine ADP-ribosyltransferase" evidence="10">
    <location>
        <begin position="23"/>
        <end position="263"/>
    </location>
</feature>
<dbReference type="GO" id="GO:0046677">
    <property type="term" value="P:response to antibiotic"/>
    <property type="evidence" value="ECO:0007669"/>
    <property type="project" value="UniProtKB-ARBA"/>
</dbReference>
<comment type="similarity">
    <text evidence="1 10">Belongs to the Arg-specific ADP-ribosyltransferase family.</text>
</comment>
<evidence type="ECO:0000256" key="4">
    <source>
        <dbReference type="ARBA" id="ARBA00022695"/>
    </source>
</evidence>
<evidence type="ECO:0000313" key="11">
    <source>
        <dbReference type="EMBL" id="NXS20855.1"/>
    </source>
</evidence>
<dbReference type="Pfam" id="PF01129">
    <property type="entry name" value="ART"/>
    <property type="match status" value="1"/>
</dbReference>
<evidence type="ECO:0000256" key="7">
    <source>
        <dbReference type="ARBA" id="ARBA00023027"/>
    </source>
</evidence>
<comment type="catalytic activity">
    <reaction evidence="9 10">
        <text>L-arginyl-[protein] + NAD(+) = N(omega)-(ADP-D-ribosyl)-L-arginyl-[protein] + nicotinamide + H(+)</text>
        <dbReference type="Rhea" id="RHEA:19149"/>
        <dbReference type="Rhea" id="RHEA-COMP:10532"/>
        <dbReference type="Rhea" id="RHEA-COMP:15087"/>
        <dbReference type="ChEBI" id="CHEBI:15378"/>
        <dbReference type="ChEBI" id="CHEBI:17154"/>
        <dbReference type="ChEBI" id="CHEBI:29965"/>
        <dbReference type="ChEBI" id="CHEBI:57540"/>
        <dbReference type="ChEBI" id="CHEBI:142554"/>
        <dbReference type="EC" id="2.4.2.31"/>
    </reaction>
</comment>
<dbReference type="SUPFAM" id="SSF56399">
    <property type="entry name" value="ADP-ribosylation"/>
    <property type="match status" value="1"/>
</dbReference>
<evidence type="ECO:0000256" key="9">
    <source>
        <dbReference type="ARBA" id="ARBA00047597"/>
    </source>
</evidence>
<dbReference type="GO" id="GO:0016779">
    <property type="term" value="F:nucleotidyltransferase activity"/>
    <property type="evidence" value="ECO:0007669"/>
    <property type="project" value="UniProtKB-KW"/>
</dbReference>
<dbReference type="GO" id="GO:0044194">
    <property type="term" value="C:cytolytic granule"/>
    <property type="evidence" value="ECO:0007669"/>
    <property type="project" value="UniProtKB-ARBA"/>
</dbReference>
<dbReference type="PROSITE" id="PS51996">
    <property type="entry name" value="TR_MART"/>
    <property type="match status" value="1"/>
</dbReference>
<name>A0A7L2SJL5_9PASS</name>
<dbReference type="GO" id="GO:0005615">
    <property type="term" value="C:extracellular space"/>
    <property type="evidence" value="ECO:0007669"/>
    <property type="project" value="UniProtKB-ARBA"/>
</dbReference>
<dbReference type="Gene3D" id="3.90.176.10">
    <property type="entry name" value="Toxin ADP-ribosyltransferase, Chain A, domain 1"/>
    <property type="match status" value="1"/>
</dbReference>
<reference evidence="11 12" key="1">
    <citation type="submission" date="2019-09" db="EMBL/GenBank/DDBJ databases">
        <title>Bird 10,000 Genomes (B10K) Project - Family phase.</title>
        <authorList>
            <person name="Zhang G."/>
        </authorList>
    </citation>
    <scope>NUCLEOTIDE SEQUENCE [LARGE SCALE GENOMIC DNA]</scope>
    <source>
        <strain evidence="11">B10K-DU-002-82</strain>
    </source>
</reference>
<gene>
    <name evidence="11" type="primary">Madprt_0</name>
    <name evidence="11" type="ORF">MYSCRO_R07276</name>
</gene>
<dbReference type="EC" id="2.4.2.31" evidence="10"/>
<keyword evidence="4" id="KW-0548">Nucleotidyltransferase</keyword>
<feature type="non-terminal residue" evidence="11">
    <location>
        <position position="1"/>
    </location>
</feature>